<dbReference type="AlphaFoldDB" id="A0A151KXS6"/>
<dbReference type="InterPro" id="IPR007428">
    <property type="entry name" value="MlaA"/>
</dbReference>
<evidence type="ECO:0000313" key="5">
    <source>
        <dbReference type="EMBL" id="KYN88726.1"/>
    </source>
</evidence>
<protein>
    <submittedName>
        <fullName evidence="4">ABC transporter</fullName>
    </submittedName>
</protein>
<dbReference type="PANTHER" id="PTHR30035:SF3">
    <property type="entry name" value="INTERMEMBRANE PHOSPHOLIPID TRANSPORT SYSTEM LIPOPROTEIN MLAA"/>
    <property type="match status" value="1"/>
</dbReference>
<comment type="similarity">
    <text evidence="1">Belongs to the MlaA family.</text>
</comment>
<evidence type="ECO:0000313" key="6">
    <source>
        <dbReference type="Proteomes" id="UP000075346"/>
    </source>
</evidence>
<evidence type="ECO:0000256" key="1">
    <source>
        <dbReference type="ARBA" id="ARBA00010634"/>
    </source>
</evidence>
<proteinExistence type="inferred from homology"/>
<sequence length="264" mass="29311">MEMTMLKQGKSVLVLLALLMGLAGCSSVPESAGETSETTSDQTSYNGDPFESFNRSMWTLNYEYLDPYLVRPVSLAYVEYTPTPVRSGIANFFSNLDEPSSVVNNLLMGNGEKAVNHFNRFWINSTFGLLGLIDIASAAGINKNDNKSFSDAAGHYGVGNGPYLMIPGYGPYTVREVTDTVDGLYVPLVYLNFWASLGKWAFEGMETRALLVSQEAQLDTSPDPYALTREVYLQRQAFKAEISVDDEIDEQEEDLLDEYLAEDF</sequence>
<dbReference type="GO" id="GO:0120010">
    <property type="term" value="P:intermembrane phospholipid transfer"/>
    <property type="evidence" value="ECO:0007669"/>
    <property type="project" value="TreeGrafter"/>
</dbReference>
<dbReference type="Pfam" id="PF04333">
    <property type="entry name" value="MlaA"/>
    <property type="match status" value="1"/>
</dbReference>
<accession>A0A151KXS6</accession>
<dbReference type="Proteomes" id="UP000075346">
    <property type="component" value="Unassembled WGS sequence"/>
</dbReference>
<name>A0A151KXS6_9VIBR</name>
<evidence type="ECO:0000256" key="2">
    <source>
        <dbReference type="ARBA" id="ARBA00022729"/>
    </source>
</evidence>
<organism evidence="4 6">
    <name type="scientific">Vibrio cidicii</name>
    <dbReference type="NCBI Taxonomy" id="1763883"/>
    <lineage>
        <taxon>Bacteria</taxon>
        <taxon>Pseudomonadati</taxon>
        <taxon>Pseudomonadota</taxon>
        <taxon>Gammaproteobacteria</taxon>
        <taxon>Vibrionales</taxon>
        <taxon>Vibrionaceae</taxon>
        <taxon>Vibrio</taxon>
    </lineage>
</organism>
<dbReference type="Proteomes" id="UP000075609">
    <property type="component" value="Unassembled WGS sequence"/>
</dbReference>
<feature type="signal peptide" evidence="3">
    <location>
        <begin position="1"/>
        <end position="32"/>
    </location>
</feature>
<evidence type="ECO:0000256" key="3">
    <source>
        <dbReference type="SAM" id="SignalP"/>
    </source>
</evidence>
<gene>
    <name evidence="5" type="ORF">ATY35_02530</name>
    <name evidence="4" type="ORF">ATY37_16795</name>
</gene>
<keyword evidence="7" id="KW-1185">Reference proteome</keyword>
<dbReference type="EMBL" id="LOBR01000039">
    <property type="protein sequence ID" value="KYN88130.1"/>
    <property type="molecule type" value="Genomic_DNA"/>
</dbReference>
<dbReference type="PROSITE" id="PS51257">
    <property type="entry name" value="PROKAR_LIPOPROTEIN"/>
    <property type="match status" value="1"/>
</dbReference>
<dbReference type="PRINTS" id="PR01805">
    <property type="entry name" value="VACJLIPOPROT"/>
</dbReference>
<evidence type="ECO:0000313" key="4">
    <source>
        <dbReference type="EMBL" id="KYN88130.1"/>
    </source>
</evidence>
<feature type="chain" id="PRO_5007583683" evidence="3">
    <location>
        <begin position="33"/>
        <end position="264"/>
    </location>
</feature>
<evidence type="ECO:0000313" key="7">
    <source>
        <dbReference type="Proteomes" id="UP000075609"/>
    </source>
</evidence>
<comment type="caution">
    <text evidence="4">The sequence shown here is derived from an EMBL/GenBank/DDBJ whole genome shotgun (WGS) entry which is preliminary data.</text>
</comment>
<reference evidence="6" key="2">
    <citation type="submission" date="2015-12" db="EMBL/GenBank/DDBJ databases">
        <authorList>
            <person name="Shamseldin A."/>
            <person name="Moawad H."/>
            <person name="Abd El-Rahim W.M."/>
            <person name="Sadowsky M.J."/>
        </authorList>
    </citation>
    <scope>NUCLEOTIDE SEQUENCE [LARGE SCALE GENOMIC DNA]</scope>
    <source>
        <strain evidence="6">2538-88</strain>
    </source>
</reference>
<keyword evidence="2 3" id="KW-0732">Signal</keyword>
<dbReference type="PANTHER" id="PTHR30035">
    <property type="entry name" value="LIPOPROTEIN VACJ-RELATED"/>
    <property type="match status" value="1"/>
</dbReference>
<dbReference type="EMBL" id="LOBP01000112">
    <property type="protein sequence ID" value="KYN88726.1"/>
    <property type="molecule type" value="Genomic_DNA"/>
</dbReference>
<dbReference type="GO" id="GO:0016020">
    <property type="term" value="C:membrane"/>
    <property type="evidence" value="ECO:0007669"/>
    <property type="project" value="InterPro"/>
</dbReference>
<reference evidence="4 7" key="1">
    <citation type="submission" date="2015-12" db="EMBL/GenBank/DDBJ databases">
        <authorList>
            <person name="Tarr C.L."/>
            <person name="Gladney L.M."/>
        </authorList>
    </citation>
    <scope>NUCLEOTIDE SEQUENCE</scope>
    <source>
        <strain evidence="5 7">1048-83</strain>
        <strain evidence="4">2538-88</strain>
    </source>
</reference>